<keyword evidence="3" id="KW-1185">Reference proteome</keyword>
<sequence length="214" mass="22224">MFRRIFGTVVTSIVVAAALALAGWFAYSATTGAALVVLRTGSMSPTMPQGTVAVTLPVRAAEVRAGDVLTVQRAGAPLPVTHRVIEVRDVAARVPNGPELRAALPGEAPPDPGDPAARELVMQGDDNDTPDRLPYVVTEARRTVVALPHLGTALMLLQTPIGAGLLILGVGALVTWAFWPARPEADADACADDGARPPGTGRAENTPRHAEPVP</sequence>
<organism evidence="2 3">
    <name type="scientific">Leucobacter massiliensis</name>
    <dbReference type="NCBI Taxonomy" id="1686285"/>
    <lineage>
        <taxon>Bacteria</taxon>
        <taxon>Bacillati</taxon>
        <taxon>Actinomycetota</taxon>
        <taxon>Actinomycetes</taxon>
        <taxon>Micrococcales</taxon>
        <taxon>Microbacteriaceae</taxon>
        <taxon>Leucobacter</taxon>
    </lineage>
</organism>
<feature type="region of interest" description="Disordered" evidence="1">
    <location>
        <begin position="187"/>
        <end position="214"/>
    </location>
</feature>
<feature type="compositionally biased region" description="Basic and acidic residues" evidence="1">
    <location>
        <begin position="205"/>
        <end position="214"/>
    </location>
</feature>
<dbReference type="InterPro" id="IPR019533">
    <property type="entry name" value="Peptidase_S26"/>
</dbReference>
<evidence type="ECO:0000313" key="3">
    <source>
        <dbReference type="Proteomes" id="UP000238650"/>
    </source>
</evidence>
<proteinExistence type="predicted"/>
<feature type="region of interest" description="Disordered" evidence="1">
    <location>
        <begin position="99"/>
        <end position="131"/>
    </location>
</feature>
<name>A0A2S9QN12_9MICO</name>
<gene>
    <name evidence="2" type="ORF">B4915_08795</name>
</gene>
<comment type="caution">
    <text evidence="2">The sequence shown here is derived from an EMBL/GenBank/DDBJ whole genome shotgun (WGS) entry which is preliminary data.</text>
</comment>
<dbReference type="OrthoDB" id="3790724at2"/>
<dbReference type="CDD" id="cd06530">
    <property type="entry name" value="S26_SPase_I"/>
    <property type="match status" value="1"/>
</dbReference>
<evidence type="ECO:0008006" key="4">
    <source>
        <dbReference type="Google" id="ProtNLM"/>
    </source>
</evidence>
<evidence type="ECO:0000256" key="1">
    <source>
        <dbReference type="SAM" id="MobiDB-lite"/>
    </source>
</evidence>
<protein>
    <recommendedName>
        <fullName evidence="4">Signal peptidase I</fullName>
    </recommendedName>
</protein>
<dbReference type="GO" id="GO:0006465">
    <property type="term" value="P:signal peptide processing"/>
    <property type="evidence" value="ECO:0007669"/>
    <property type="project" value="InterPro"/>
</dbReference>
<dbReference type="RefSeq" id="WP_105805431.1">
    <property type="nucleotide sequence ID" value="NZ_MWZD01000017.1"/>
</dbReference>
<dbReference type="EMBL" id="MWZD01000017">
    <property type="protein sequence ID" value="PRI10972.1"/>
    <property type="molecule type" value="Genomic_DNA"/>
</dbReference>
<dbReference type="Proteomes" id="UP000238650">
    <property type="component" value="Unassembled WGS sequence"/>
</dbReference>
<reference evidence="2 3" key="1">
    <citation type="journal article" date="2017" name="New Microbes New Infect">
        <title>Genome sequence of 'Leucobacter massiliensis' sp. nov. isolated from human pharynx after travel to the 2014 Hajj.</title>
        <authorList>
            <person name="Leangapichart T."/>
            <person name="Gautret P."/>
            <person name="Nguyen T.T."/>
            <person name="Armstrong N."/>
            <person name="Rolain J.M."/>
        </authorList>
    </citation>
    <scope>NUCLEOTIDE SEQUENCE [LARGE SCALE GENOMIC DNA]</scope>
    <source>
        <strain evidence="2 3">122RC15</strain>
    </source>
</reference>
<dbReference type="AlphaFoldDB" id="A0A2S9QN12"/>
<accession>A0A2S9QN12</accession>
<evidence type="ECO:0000313" key="2">
    <source>
        <dbReference type="EMBL" id="PRI10972.1"/>
    </source>
</evidence>
<dbReference type="GO" id="GO:0004252">
    <property type="term" value="F:serine-type endopeptidase activity"/>
    <property type="evidence" value="ECO:0007669"/>
    <property type="project" value="InterPro"/>
</dbReference>